<organism evidence="1 2">
    <name type="scientific">Taxus chinensis</name>
    <name type="common">Chinese yew</name>
    <name type="synonym">Taxus wallichiana var. chinensis</name>
    <dbReference type="NCBI Taxonomy" id="29808"/>
    <lineage>
        <taxon>Eukaryota</taxon>
        <taxon>Viridiplantae</taxon>
        <taxon>Streptophyta</taxon>
        <taxon>Embryophyta</taxon>
        <taxon>Tracheophyta</taxon>
        <taxon>Spermatophyta</taxon>
        <taxon>Pinopsida</taxon>
        <taxon>Pinidae</taxon>
        <taxon>Conifers II</taxon>
        <taxon>Cupressales</taxon>
        <taxon>Taxaceae</taxon>
        <taxon>Taxus</taxon>
    </lineage>
</organism>
<dbReference type="EMBL" id="JAHRHJ020001121">
    <property type="protein sequence ID" value="KAH9293453.1"/>
    <property type="molecule type" value="Genomic_DNA"/>
</dbReference>
<sequence>VFFKGGKSYELACAVGLLNRQKLHDISNGTALSTTLYQTTGNAVGNGVLLNIIDLKGSKVGFGAVTPPSKAKLDAMYAGCKIFVQLITVTGVLKTHEDTITTGLTLFAALDPLLPRCPGFAASTMPWIRYLHDYTKRFVDTFPSLN</sequence>
<comment type="caution">
    <text evidence="1">The sequence shown here is derived from an EMBL/GenBank/DDBJ whole genome shotgun (WGS) entry which is preliminary data.</text>
</comment>
<dbReference type="AlphaFoldDB" id="A0AA38F8P7"/>
<gene>
    <name evidence="1" type="ORF">KI387_041338</name>
</gene>
<accession>A0AA38F8P7</accession>
<dbReference type="Proteomes" id="UP000824469">
    <property type="component" value="Unassembled WGS sequence"/>
</dbReference>
<reference evidence="1 2" key="1">
    <citation type="journal article" date="2021" name="Nat. Plants">
        <title>The Taxus genome provides insights into paclitaxel biosynthesis.</title>
        <authorList>
            <person name="Xiong X."/>
            <person name="Gou J."/>
            <person name="Liao Q."/>
            <person name="Li Y."/>
            <person name="Zhou Q."/>
            <person name="Bi G."/>
            <person name="Li C."/>
            <person name="Du R."/>
            <person name="Wang X."/>
            <person name="Sun T."/>
            <person name="Guo L."/>
            <person name="Liang H."/>
            <person name="Lu P."/>
            <person name="Wu Y."/>
            <person name="Zhang Z."/>
            <person name="Ro D.K."/>
            <person name="Shang Y."/>
            <person name="Huang S."/>
            <person name="Yan J."/>
        </authorList>
    </citation>
    <scope>NUCLEOTIDE SEQUENCE [LARGE SCALE GENOMIC DNA]</scope>
    <source>
        <strain evidence="1">Ta-2019</strain>
    </source>
</reference>
<feature type="non-terminal residue" evidence="1">
    <location>
        <position position="1"/>
    </location>
</feature>
<name>A0AA38F8P7_TAXCH</name>
<protein>
    <submittedName>
        <fullName evidence="1">Uncharacterized protein</fullName>
    </submittedName>
</protein>
<keyword evidence="2" id="KW-1185">Reference proteome</keyword>
<evidence type="ECO:0000313" key="2">
    <source>
        <dbReference type="Proteomes" id="UP000824469"/>
    </source>
</evidence>
<evidence type="ECO:0000313" key="1">
    <source>
        <dbReference type="EMBL" id="KAH9293453.1"/>
    </source>
</evidence>
<proteinExistence type="predicted"/>